<evidence type="ECO:0000313" key="12">
    <source>
        <dbReference type="EMBL" id="CRL61740.1"/>
    </source>
</evidence>
<dbReference type="FunFam" id="3.40.50.300:FF:000221">
    <property type="entry name" value="Multidrug ABC transporter ATP-binding protein"/>
    <property type="match status" value="1"/>
</dbReference>
<dbReference type="Gene3D" id="1.20.1560.10">
    <property type="entry name" value="ABC transporter type 1, transmembrane domain"/>
    <property type="match status" value="1"/>
</dbReference>
<feature type="domain" description="ABC transmembrane type-1" evidence="11">
    <location>
        <begin position="32"/>
        <end position="315"/>
    </location>
</feature>
<evidence type="ECO:0000256" key="8">
    <source>
        <dbReference type="ARBA" id="ARBA00023136"/>
    </source>
</evidence>
<name>A0A0G4Q7C2_9GAMM</name>
<dbReference type="NCBIfam" id="NF008056">
    <property type="entry name" value="PRK10790.1"/>
    <property type="match status" value="1"/>
</dbReference>
<dbReference type="InterPro" id="IPR036640">
    <property type="entry name" value="ABC1_TM_sf"/>
</dbReference>
<feature type="transmembrane region" description="Helical" evidence="9">
    <location>
        <begin position="67"/>
        <end position="89"/>
    </location>
</feature>
<comment type="subcellular location">
    <subcellularLocation>
        <location evidence="1">Cell membrane</location>
        <topology evidence="1">Multi-pass membrane protein</topology>
    </subcellularLocation>
</comment>
<evidence type="ECO:0000259" key="10">
    <source>
        <dbReference type="PROSITE" id="PS50893"/>
    </source>
</evidence>
<dbReference type="RefSeq" id="WP_072063660.1">
    <property type="nucleotide sequence ID" value="NZ_CVRY01000003.1"/>
</dbReference>
<evidence type="ECO:0000259" key="11">
    <source>
        <dbReference type="PROSITE" id="PS50929"/>
    </source>
</evidence>
<gene>
    <name evidence="12" type="primary">mdlB</name>
    <name evidence="12" type="ORF">BN1804_01622</name>
</gene>
<evidence type="ECO:0000256" key="6">
    <source>
        <dbReference type="ARBA" id="ARBA00022840"/>
    </source>
</evidence>
<keyword evidence="6 12" id="KW-0067">ATP-binding</keyword>
<organism evidence="12 13">
    <name type="scientific">Proteus penneri</name>
    <dbReference type="NCBI Taxonomy" id="102862"/>
    <lineage>
        <taxon>Bacteria</taxon>
        <taxon>Pseudomonadati</taxon>
        <taxon>Pseudomonadota</taxon>
        <taxon>Gammaproteobacteria</taxon>
        <taxon>Enterobacterales</taxon>
        <taxon>Morganellaceae</taxon>
        <taxon>Proteus</taxon>
    </lineage>
</organism>
<keyword evidence="3" id="KW-1003">Cell membrane</keyword>
<keyword evidence="2" id="KW-0813">Transport</keyword>
<dbReference type="GO" id="GO:0016887">
    <property type="term" value="F:ATP hydrolysis activity"/>
    <property type="evidence" value="ECO:0007669"/>
    <property type="project" value="InterPro"/>
</dbReference>
<dbReference type="SMART" id="SM00382">
    <property type="entry name" value="AAA"/>
    <property type="match status" value="1"/>
</dbReference>
<dbReference type="PROSITE" id="PS00211">
    <property type="entry name" value="ABC_TRANSPORTER_1"/>
    <property type="match status" value="1"/>
</dbReference>
<evidence type="ECO:0000256" key="3">
    <source>
        <dbReference type="ARBA" id="ARBA00022475"/>
    </source>
</evidence>
<protein>
    <submittedName>
        <fullName evidence="12">Multidrug resistance-like ATP-binding protein MdlB</fullName>
    </submittedName>
</protein>
<dbReference type="GO" id="GO:0005886">
    <property type="term" value="C:plasma membrane"/>
    <property type="evidence" value="ECO:0007669"/>
    <property type="project" value="UniProtKB-SubCell"/>
</dbReference>
<keyword evidence="8 9" id="KW-0472">Membrane</keyword>
<dbReference type="Pfam" id="PF00664">
    <property type="entry name" value="ABC_membrane"/>
    <property type="match status" value="1"/>
</dbReference>
<dbReference type="EMBL" id="CVRY01000003">
    <property type="protein sequence ID" value="CRL61740.1"/>
    <property type="molecule type" value="Genomic_DNA"/>
</dbReference>
<evidence type="ECO:0000256" key="2">
    <source>
        <dbReference type="ARBA" id="ARBA00022448"/>
    </source>
</evidence>
<reference evidence="13" key="1">
    <citation type="submission" date="2015-06" db="EMBL/GenBank/DDBJ databases">
        <authorList>
            <person name="Urmite Genomes"/>
        </authorList>
    </citation>
    <scope>NUCLEOTIDE SEQUENCE [LARGE SCALE GENOMIC DNA]</scope>
    <source>
        <strain evidence="13">CSUR P1867</strain>
    </source>
</reference>
<dbReference type="PANTHER" id="PTHR43394:SF1">
    <property type="entry name" value="ATP-BINDING CASSETTE SUB-FAMILY B MEMBER 10, MITOCHONDRIAL"/>
    <property type="match status" value="1"/>
</dbReference>
<evidence type="ECO:0000256" key="1">
    <source>
        <dbReference type="ARBA" id="ARBA00004651"/>
    </source>
</evidence>
<dbReference type="Proteomes" id="UP000183920">
    <property type="component" value="Unassembled WGS sequence"/>
</dbReference>
<evidence type="ECO:0000256" key="4">
    <source>
        <dbReference type="ARBA" id="ARBA00022692"/>
    </source>
</evidence>
<evidence type="ECO:0000256" key="9">
    <source>
        <dbReference type="SAM" id="Phobius"/>
    </source>
</evidence>
<dbReference type="InterPro" id="IPR003439">
    <property type="entry name" value="ABC_transporter-like_ATP-bd"/>
</dbReference>
<dbReference type="AlphaFoldDB" id="A0A0G4Q7C2"/>
<dbReference type="InterPro" id="IPR039421">
    <property type="entry name" value="Type_1_exporter"/>
</dbReference>
<dbReference type="SUPFAM" id="SSF90123">
    <property type="entry name" value="ABC transporter transmembrane region"/>
    <property type="match status" value="1"/>
</dbReference>
<dbReference type="SUPFAM" id="SSF52540">
    <property type="entry name" value="P-loop containing nucleoside triphosphate hydrolases"/>
    <property type="match status" value="1"/>
</dbReference>
<proteinExistence type="predicted"/>
<dbReference type="CDD" id="cd18544">
    <property type="entry name" value="ABC_6TM_TmrA_like"/>
    <property type="match status" value="1"/>
</dbReference>
<feature type="transmembrane region" description="Helical" evidence="9">
    <location>
        <begin position="255"/>
        <end position="276"/>
    </location>
</feature>
<feature type="transmembrane region" description="Helical" evidence="9">
    <location>
        <begin position="282"/>
        <end position="299"/>
    </location>
</feature>
<feature type="domain" description="ABC transporter" evidence="10">
    <location>
        <begin position="346"/>
        <end position="579"/>
    </location>
</feature>
<dbReference type="GO" id="GO:0005524">
    <property type="term" value="F:ATP binding"/>
    <property type="evidence" value="ECO:0007669"/>
    <property type="project" value="UniProtKB-KW"/>
</dbReference>
<evidence type="ECO:0000313" key="13">
    <source>
        <dbReference type="Proteomes" id="UP000183920"/>
    </source>
</evidence>
<dbReference type="InterPro" id="IPR003593">
    <property type="entry name" value="AAA+_ATPase"/>
</dbReference>
<keyword evidence="7 9" id="KW-1133">Transmembrane helix</keyword>
<evidence type="ECO:0000256" key="7">
    <source>
        <dbReference type="ARBA" id="ARBA00022989"/>
    </source>
</evidence>
<feature type="transmembrane region" description="Helical" evidence="9">
    <location>
        <begin position="172"/>
        <end position="190"/>
    </location>
</feature>
<feature type="transmembrane region" description="Helical" evidence="9">
    <location>
        <begin position="143"/>
        <end position="166"/>
    </location>
</feature>
<dbReference type="PANTHER" id="PTHR43394">
    <property type="entry name" value="ATP-DEPENDENT PERMEASE MDL1, MITOCHONDRIAL"/>
    <property type="match status" value="1"/>
</dbReference>
<evidence type="ECO:0000256" key="5">
    <source>
        <dbReference type="ARBA" id="ARBA00022741"/>
    </source>
</evidence>
<dbReference type="InterPro" id="IPR011527">
    <property type="entry name" value="ABC1_TM_dom"/>
</dbReference>
<dbReference type="GO" id="GO:0015421">
    <property type="term" value="F:ABC-type oligopeptide transporter activity"/>
    <property type="evidence" value="ECO:0007669"/>
    <property type="project" value="TreeGrafter"/>
</dbReference>
<dbReference type="InterPro" id="IPR027417">
    <property type="entry name" value="P-loop_NTPase"/>
</dbReference>
<dbReference type="Pfam" id="PF00005">
    <property type="entry name" value="ABC_tran"/>
    <property type="match status" value="1"/>
</dbReference>
<sequence length="595" mass="66129">MTMNKNKSVKALLPALKRLLTYGKAYRKPMTWGVIMLWVAAIAEVGGPLIVGYFIDAKVATNNVELMSSLGLALAFILLQVIAATLHYYQAIVFNHAAVGVVQQLRTDVMSAALKQPLSAFDNQPVGQLISRVTNDTETIKDLFVNVLPTLFRAIALVVVMLIAMFLLEWQMALVAMTIFPAVIGVMMLYQRLSTPIVRNVRHFLANINDGFHEVINGMSVIQQFRQQARFGERMSDDSWQHYQARMKALKLDGLLLRPLLSMLSALVLCGLLMLFGYQGSAVIGVGVIYAFISYLGRLNEPLITLTSQQSILQQAVVSGERVFELMDAPLQHYGSSTHSITQGNIEISSLWFAYRNEQWVLKDINLTIPARHFVAFVGHTGSGKSTLASLLMGNYPWQKGSISLDKQPLEAYSHAALRSGIAMVQQDPVLLSGSLHDNITLGRDCDESHLWQVLETVQLDQWVKTLPEGLKTKLGEQGSRLSAGQKQLLALARVLLIPPRILILDEATANIDSGTEQAIQKALKVVREKTTLIVIAHRLSTIIEANEIVVLHRGAIVEQGDHAKLLSQKGRYYNMYQLQQVRESLQEQTPLEVE</sequence>
<feature type="transmembrane region" description="Helical" evidence="9">
    <location>
        <begin position="34"/>
        <end position="55"/>
    </location>
</feature>
<dbReference type="PROSITE" id="PS50929">
    <property type="entry name" value="ABC_TM1F"/>
    <property type="match status" value="1"/>
</dbReference>
<keyword evidence="4 9" id="KW-0812">Transmembrane</keyword>
<dbReference type="InterPro" id="IPR017871">
    <property type="entry name" value="ABC_transporter-like_CS"/>
</dbReference>
<dbReference type="PROSITE" id="PS50893">
    <property type="entry name" value="ABC_TRANSPORTER_2"/>
    <property type="match status" value="1"/>
</dbReference>
<keyword evidence="5" id="KW-0547">Nucleotide-binding</keyword>
<accession>A0A0G4Q7C2</accession>
<dbReference type="Gene3D" id="3.40.50.300">
    <property type="entry name" value="P-loop containing nucleotide triphosphate hydrolases"/>
    <property type="match status" value="1"/>
</dbReference>